<feature type="chain" id="PRO_5043986369" evidence="1">
    <location>
        <begin position="26"/>
        <end position="329"/>
    </location>
</feature>
<keyword evidence="1" id="KW-0732">Signal</keyword>
<protein>
    <submittedName>
        <fullName evidence="2">Transporter</fullName>
    </submittedName>
</protein>
<dbReference type="AlphaFoldDB" id="A0AAU7XFA7"/>
<organism evidence="2">
    <name type="scientific">Methyloraptor flagellatus</name>
    <dbReference type="NCBI Taxonomy" id="3162530"/>
    <lineage>
        <taxon>Bacteria</taxon>
        <taxon>Pseudomonadati</taxon>
        <taxon>Pseudomonadota</taxon>
        <taxon>Alphaproteobacteria</taxon>
        <taxon>Hyphomicrobiales</taxon>
        <taxon>Ancalomicrobiaceae</taxon>
        <taxon>Methyloraptor</taxon>
    </lineage>
</organism>
<name>A0AAU7XFA7_9HYPH</name>
<gene>
    <name evidence="2" type="ORF">ABS361_09680</name>
</gene>
<accession>A0AAU7XFA7</accession>
<dbReference type="RefSeq" id="WP_407051548.1">
    <property type="nucleotide sequence ID" value="NZ_CP158568.1"/>
</dbReference>
<sequence length="329" mass="34551">MTSESRLLRVGFFIAALAAAGPAAAAENALSWYLLGLRGPGAAVAPPVEGVFLQNDLYRYMGAVRREVSLPYGTSIGAGIGANATANMLTALWMTPARVLDGRLGLSLTQPYGGPTLTASATVVPPFGARMPLTVGARDSASFFGDPVVSGFLAWQSGNWNVQAGTSVNVPIGQYDAAGFANMSFHRWAVDPFLAVTWLDPATGIDVSATVGYTFNGTNTATSYRTGNEFHLEASVSKALTKELSVGVLGYYYEQTTGDSGAGATFGAFRGRVAALGGTVGYGFSVNGIPIQTRIKLFREFEARNRLENGTAAFLTVSMPVWVPNPPKP</sequence>
<evidence type="ECO:0000313" key="2">
    <source>
        <dbReference type="EMBL" id="XBY46453.1"/>
    </source>
</evidence>
<evidence type="ECO:0000256" key="1">
    <source>
        <dbReference type="SAM" id="SignalP"/>
    </source>
</evidence>
<feature type="signal peptide" evidence="1">
    <location>
        <begin position="1"/>
        <end position="25"/>
    </location>
</feature>
<dbReference type="Pfam" id="PF13557">
    <property type="entry name" value="Phenol_MetA_deg"/>
    <property type="match status" value="1"/>
</dbReference>
<dbReference type="InterPro" id="IPR025737">
    <property type="entry name" value="FApF"/>
</dbReference>
<dbReference type="KEGG" id="mflg:ABS361_09680"/>
<reference evidence="2" key="1">
    <citation type="submission" date="2024-06" db="EMBL/GenBank/DDBJ databases">
        <title>Methylostella associata gen. nov., sp. nov., a novel Ancalomicrobiaceae-affiliated facultatively methylotrophic bacteria that feed on methanotrophs of the genus Methylococcus.</title>
        <authorList>
            <person name="Saltykova V."/>
            <person name="Danilova O.V."/>
            <person name="Oshkin I.Y."/>
            <person name="Belova S.E."/>
            <person name="Pimenov N.V."/>
            <person name="Dedysh S.N."/>
        </authorList>
    </citation>
    <scope>NUCLEOTIDE SEQUENCE</scope>
    <source>
        <strain evidence="2">S20</strain>
    </source>
</reference>
<dbReference type="EMBL" id="CP158568">
    <property type="protein sequence ID" value="XBY46453.1"/>
    <property type="molecule type" value="Genomic_DNA"/>
</dbReference>
<proteinExistence type="predicted"/>